<evidence type="ECO:0000313" key="25">
    <source>
        <dbReference type="Proteomes" id="UP001552299"/>
    </source>
</evidence>
<evidence type="ECO:0000256" key="4">
    <source>
        <dbReference type="ARBA" id="ARBA00012313"/>
    </source>
</evidence>
<evidence type="ECO:0000256" key="9">
    <source>
        <dbReference type="ARBA" id="ARBA00022729"/>
    </source>
</evidence>
<keyword evidence="15" id="KW-0376">Hydrogen peroxide</keyword>
<keyword evidence="7" id="KW-0349">Heme</keyword>
<dbReference type="PROSITE" id="PS00435">
    <property type="entry name" value="PEROXIDASE_1"/>
    <property type="match status" value="2"/>
</dbReference>
<evidence type="ECO:0000256" key="6">
    <source>
        <dbReference type="ARBA" id="ARBA00022559"/>
    </source>
</evidence>
<dbReference type="Pfam" id="PF00141">
    <property type="entry name" value="peroxidase"/>
    <property type="match status" value="2"/>
</dbReference>
<feature type="binding site" evidence="19">
    <location>
        <position position="256"/>
    </location>
    <ligand>
        <name>Ca(2+)</name>
        <dbReference type="ChEBI" id="CHEBI:29108"/>
        <label>2</label>
    </ligand>
</feature>
<evidence type="ECO:0000256" key="3">
    <source>
        <dbReference type="ARBA" id="ARBA00006873"/>
    </source>
</evidence>
<evidence type="ECO:0000256" key="1">
    <source>
        <dbReference type="ARBA" id="ARBA00000189"/>
    </source>
</evidence>
<feature type="binding site" description="axial binding residue" evidence="19">
    <location>
        <position position="197"/>
    </location>
    <ligand>
        <name>heme b</name>
        <dbReference type="ChEBI" id="CHEBI:60344"/>
    </ligand>
    <ligandPart>
        <name>Fe</name>
        <dbReference type="ChEBI" id="CHEBI:18248"/>
    </ligandPart>
</feature>
<feature type="chain" id="PRO_5044787121" description="Peroxidase 1" evidence="22">
    <location>
        <begin position="28"/>
        <end position="660"/>
    </location>
</feature>
<reference evidence="24 25" key="1">
    <citation type="journal article" date="2024" name="Plant Biotechnol. J.">
        <title>Dendrobium thyrsiflorum genome and its molecular insights into genes involved in important horticultural traits.</title>
        <authorList>
            <person name="Chen B."/>
            <person name="Wang J.Y."/>
            <person name="Zheng P.J."/>
            <person name="Li K.L."/>
            <person name="Liang Y.M."/>
            <person name="Chen X.F."/>
            <person name="Zhang C."/>
            <person name="Zhao X."/>
            <person name="He X."/>
            <person name="Zhang G.Q."/>
            <person name="Liu Z.J."/>
            <person name="Xu Q."/>
        </authorList>
    </citation>
    <scope>NUCLEOTIDE SEQUENCE [LARGE SCALE GENOMIC DNA]</scope>
    <source>
        <strain evidence="24">GZMU011</strain>
    </source>
</reference>
<feature type="disulfide bond" evidence="21">
    <location>
        <begin position="72"/>
        <end position="77"/>
    </location>
</feature>
<evidence type="ECO:0000256" key="22">
    <source>
        <dbReference type="SAM" id="SignalP"/>
    </source>
</evidence>
<dbReference type="InterPro" id="IPR010255">
    <property type="entry name" value="Haem_peroxidase_sf"/>
</dbReference>
<organism evidence="24 25">
    <name type="scientific">Dendrobium thyrsiflorum</name>
    <name type="common">Pinecone-like raceme dendrobium</name>
    <name type="synonym">Orchid</name>
    <dbReference type="NCBI Taxonomy" id="117978"/>
    <lineage>
        <taxon>Eukaryota</taxon>
        <taxon>Viridiplantae</taxon>
        <taxon>Streptophyta</taxon>
        <taxon>Embryophyta</taxon>
        <taxon>Tracheophyta</taxon>
        <taxon>Spermatophyta</taxon>
        <taxon>Magnoliopsida</taxon>
        <taxon>Liliopsida</taxon>
        <taxon>Asparagales</taxon>
        <taxon>Orchidaceae</taxon>
        <taxon>Epidendroideae</taxon>
        <taxon>Malaxideae</taxon>
        <taxon>Dendrobiinae</taxon>
        <taxon>Dendrobium</taxon>
    </lineage>
</organism>
<evidence type="ECO:0000256" key="10">
    <source>
        <dbReference type="ARBA" id="ARBA00022837"/>
    </source>
</evidence>
<dbReference type="SUPFAM" id="SSF48113">
    <property type="entry name" value="Heme-dependent peroxidases"/>
    <property type="match status" value="2"/>
</dbReference>
<evidence type="ECO:0000256" key="2">
    <source>
        <dbReference type="ARBA" id="ARBA00002322"/>
    </source>
</evidence>
<comment type="function">
    <text evidence="2">Removal of H(2)O(2), oxidation of toxic reductants, biosynthesis and degradation of lignin, suberization, auxin catabolism, response to environmental stresses such as wounding, pathogen attack and oxidative stress. These functions might be dependent on each isozyme/isoform in each plant tissue.</text>
</comment>
<evidence type="ECO:0000256" key="15">
    <source>
        <dbReference type="ARBA" id="ARBA00023324"/>
    </source>
</evidence>
<feature type="disulfide bond" evidence="21">
    <location>
        <begin position="39"/>
        <end position="118"/>
    </location>
</feature>
<feature type="site" description="Transition state stabilizer" evidence="20">
    <location>
        <position position="66"/>
    </location>
</feature>
<comment type="catalytic activity">
    <reaction evidence="1">
        <text>2 a phenolic donor + H2O2 = 2 a phenolic radical donor + 2 H2O</text>
        <dbReference type="Rhea" id="RHEA:56136"/>
        <dbReference type="ChEBI" id="CHEBI:15377"/>
        <dbReference type="ChEBI" id="CHEBI:16240"/>
        <dbReference type="ChEBI" id="CHEBI:139520"/>
        <dbReference type="ChEBI" id="CHEBI:139521"/>
        <dbReference type="EC" id="1.11.1.7"/>
    </reaction>
</comment>
<dbReference type="PRINTS" id="PR00461">
    <property type="entry name" value="PLPEROXIDASE"/>
</dbReference>
<feature type="binding site" evidence="19">
    <location>
        <position position="198"/>
    </location>
    <ligand>
        <name>Ca(2+)</name>
        <dbReference type="ChEBI" id="CHEBI:29108"/>
        <label>2</label>
    </ligand>
</feature>
<evidence type="ECO:0000256" key="5">
    <source>
        <dbReference type="ARBA" id="ARBA00022525"/>
    </source>
</evidence>
<evidence type="ECO:0000256" key="17">
    <source>
        <dbReference type="PIRSR" id="PIRSR600823-1"/>
    </source>
</evidence>
<comment type="cofactor">
    <cofactor evidence="19">
        <name>heme b</name>
        <dbReference type="ChEBI" id="CHEBI:60344"/>
    </cofactor>
    <text evidence="19">Binds 1 heme b (iron(II)-protoporphyrin IX) group per subunit.</text>
</comment>
<keyword evidence="14" id="KW-0325">Glycoprotein</keyword>
<feature type="binding site" evidence="19">
    <location>
        <position position="78"/>
    </location>
    <ligand>
        <name>Ca(2+)</name>
        <dbReference type="ChEBI" id="CHEBI:29108"/>
        <label>1</label>
    </ligand>
</feature>
<dbReference type="GO" id="GO:0140825">
    <property type="term" value="F:lactoperoxidase activity"/>
    <property type="evidence" value="ECO:0007669"/>
    <property type="project" value="UniProtKB-EC"/>
</dbReference>
<feature type="active site" description="Proton acceptor" evidence="17">
    <location>
        <position position="70"/>
    </location>
</feature>
<keyword evidence="13 21" id="KW-1015">Disulfide bond</keyword>
<dbReference type="PANTHER" id="PTHR31235">
    <property type="entry name" value="PEROXIDASE 25-RELATED"/>
    <property type="match status" value="1"/>
</dbReference>
<protein>
    <recommendedName>
        <fullName evidence="16">Peroxidase 1</fullName>
        <ecNumber evidence="4">1.11.1.7</ecNumber>
    </recommendedName>
</protein>
<feature type="domain" description="Plant heme peroxidase family profile" evidence="23">
    <location>
        <begin position="340"/>
        <end position="659"/>
    </location>
</feature>
<keyword evidence="6" id="KW-0575">Peroxidase</keyword>
<keyword evidence="9 22" id="KW-0732">Signal</keyword>
<evidence type="ECO:0000256" key="13">
    <source>
        <dbReference type="ARBA" id="ARBA00023157"/>
    </source>
</evidence>
<dbReference type="EC" id="1.11.1.7" evidence="4"/>
<keyword evidence="25" id="KW-1185">Reference proteome</keyword>
<feature type="binding site" evidence="19">
    <location>
        <position position="74"/>
    </location>
    <ligand>
        <name>Ca(2+)</name>
        <dbReference type="ChEBI" id="CHEBI:29108"/>
        <label>1</label>
    </ligand>
</feature>
<sequence>MASQMGLSKLLLVFSLLLLLFSSLTQAKGLKVGFYAKSCPKAEAIVSKEMKRVMKLAPSLAGPLLRMHFHDCFVNGCDGSVLLNGTSSSPAEKDGIPNLSLRGFGTIDEIKEKLEKACPGIVSCADILALVARDVVVLTNGPFWEVPTGRRDGRRSVALDTLRNLPPPVFNFSQILNGFFAPKGLNAKDIIVLSGGHTIGTSHCSSFSNRLYNFTGKGDADPSLDKFYLSKLKEKCKPDDVTTLVEMDPGSFKTFDASYYKNVLKRRVLFTSDQSLLEHSEAKAYLQRQINGSPSEFFKDFGVSMVKMGNIQVLTGNEVLLSLCIFSSAELKLNFYKKSCPMAEKIISDFINEHIPHAPSLAAPLLRMHFHDCFVRVSLYIYTAFLLGSEYVRPPHTIIHGDKQGCDASVLINSTSNNEAEKDSAPNKNSLRGFDFIDSVKSLVEAQCSGIVSCADIIALVARDAIRTIGGPTWNVPTGRRDGIVSRASEALENIPAPTFNISFLQIFFDRKGLNITDLVLLSGGHTIGISHCSSFSERLYNFSGKGDTDPSLDKLYAENLKKKKCRFSNDSVSFVEMDPGSFRTFDLGYYRNLLKRRGLFQSDAALITNGDTKSFIIELVKNHKKFPRGFALSMEKMGRIEVKTGFEGEIRKNCAVINN</sequence>
<feature type="domain" description="Plant heme peroxidase family profile" evidence="23">
    <location>
        <begin position="29"/>
        <end position="344"/>
    </location>
</feature>
<comment type="similarity">
    <text evidence="3">Belongs to the peroxidase family. Ascorbate peroxidase subfamily.</text>
</comment>
<dbReference type="PRINTS" id="PR00458">
    <property type="entry name" value="PEROXIDASE"/>
</dbReference>
<proteinExistence type="inferred from homology"/>
<feature type="disulfide bond" evidence="21">
    <location>
        <begin position="204"/>
        <end position="236"/>
    </location>
</feature>
<dbReference type="Proteomes" id="UP001552299">
    <property type="component" value="Unassembled WGS sequence"/>
</dbReference>
<keyword evidence="8 19" id="KW-0479">Metal-binding</keyword>
<evidence type="ECO:0000256" key="7">
    <source>
        <dbReference type="ARBA" id="ARBA00022617"/>
    </source>
</evidence>
<dbReference type="AlphaFoldDB" id="A0ABD0UXK8"/>
<dbReference type="EMBL" id="JANQDX010000010">
    <property type="protein sequence ID" value="KAL0917399.1"/>
    <property type="molecule type" value="Genomic_DNA"/>
</dbReference>
<feature type="binding site" evidence="19">
    <location>
        <position position="92"/>
    </location>
    <ligand>
        <name>Ca(2+)</name>
        <dbReference type="ChEBI" id="CHEBI:29108"/>
        <label>1</label>
    </ligand>
</feature>
<comment type="caution">
    <text evidence="24">The sequence shown here is derived from an EMBL/GenBank/DDBJ whole genome shotgun (WGS) entry which is preliminary data.</text>
</comment>
<feature type="signal peptide" evidence="22">
    <location>
        <begin position="1"/>
        <end position="27"/>
    </location>
</feature>
<dbReference type="FunFam" id="1.10.520.10:FF:000009">
    <property type="entry name" value="Peroxidase"/>
    <property type="match status" value="1"/>
</dbReference>
<accession>A0ABD0UXK8</accession>
<feature type="binding site" evidence="19">
    <location>
        <position position="71"/>
    </location>
    <ligand>
        <name>Ca(2+)</name>
        <dbReference type="ChEBI" id="CHEBI:29108"/>
        <label>1</label>
    </ligand>
</feature>
<evidence type="ECO:0000259" key="23">
    <source>
        <dbReference type="PROSITE" id="PS50873"/>
    </source>
</evidence>
<feature type="binding site" evidence="19">
    <location>
        <position position="76"/>
    </location>
    <ligand>
        <name>Ca(2+)</name>
        <dbReference type="ChEBI" id="CHEBI:29108"/>
        <label>1</label>
    </ligand>
</feature>
<dbReference type="FunFam" id="1.10.420.10:FF:000008">
    <property type="entry name" value="Peroxidase"/>
    <property type="match status" value="2"/>
</dbReference>
<dbReference type="GO" id="GO:0042744">
    <property type="term" value="P:hydrogen peroxide catabolic process"/>
    <property type="evidence" value="ECO:0007669"/>
    <property type="project" value="UniProtKB-KW"/>
</dbReference>
<evidence type="ECO:0000256" key="12">
    <source>
        <dbReference type="ARBA" id="ARBA00023004"/>
    </source>
</evidence>
<dbReference type="PROSITE" id="PS50873">
    <property type="entry name" value="PEROXIDASE_4"/>
    <property type="match status" value="2"/>
</dbReference>
<dbReference type="PROSITE" id="PS00436">
    <property type="entry name" value="PEROXIDASE_2"/>
    <property type="match status" value="2"/>
</dbReference>
<evidence type="ECO:0000256" key="21">
    <source>
        <dbReference type="PIRSR" id="PIRSR600823-5"/>
    </source>
</evidence>
<evidence type="ECO:0000256" key="20">
    <source>
        <dbReference type="PIRSR" id="PIRSR600823-4"/>
    </source>
</evidence>
<name>A0ABD0UXK8_DENTH</name>
<evidence type="ECO:0000256" key="19">
    <source>
        <dbReference type="PIRSR" id="PIRSR600823-3"/>
    </source>
</evidence>
<evidence type="ECO:0000256" key="11">
    <source>
        <dbReference type="ARBA" id="ARBA00023002"/>
    </source>
</evidence>
<comment type="cofactor">
    <cofactor evidence="19">
        <name>Ca(2+)</name>
        <dbReference type="ChEBI" id="CHEBI:29108"/>
    </cofactor>
    <text evidence="19">Binds 2 calcium ions per subunit.</text>
</comment>
<feature type="binding site" evidence="19">
    <location>
        <position position="248"/>
    </location>
    <ligand>
        <name>Ca(2+)</name>
        <dbReference type="ChEBI" id="CHEBI:29108"/>
        <label>2</label>
    </ligand>
</feature>
<dbReference type="Gene3D" id="1.10.420.10">
    <property type="entry name" value="Peroxidase, domain 2"/>
    <property type="match status" value="2"/>
</dbReference>
<evidence type="ECO:0000256" key="16">
    <source>
        <dbReference type="ARBA" id="ARBA00072322"/>
    </source>
</evidence>
<feature type="binding site" evidence="19">
    <location>
        <position position="80"/>
    </location>
    <ligand>
        <name>Ca(2+)</name>
        <dbReference type="ChEBI" id="CHEBI:29108"/>
        <label>1</label>
    </ligand>
</feature>
<dbReference type="InterPro" id="IPR033905">
    <property type="entry name" value="Secretory_peroxidase"/>
</dbReference>
<dbReference type="GO" id="GO:0046872">
    <property type="term" value="F:metal ion binding"/>
    <property type="evidence" value="ECO:0007669"/>
    <property type="project" value="UniProtKB-KW"/>
</dbReference>
<evidence type="ECO:0000256" key="8">
    <source>
        <dbReference type="ARBA" id="ARBA00022723"/>
    </source>
</evidence>
<keyword evidence="11" id="KW-0560">Oxidoreductase</keyword>
<dbReference type="Gene3D" id="1.10.520.10">
    <property type="match status" value="2"/>
</dbReference>
<evidence type="ECO:0000256" key="18">
    <source>
        <dbReference type="PIRSR" id="PIRSR600823-2"/>
    </source>
</evidence>
<dbReference type="InterPro" id="IPR002016">
    <property type="entry name" value="Haem_peroxidase"/>
</dbReference>
<dbReference type="InterPro" id="IPR000823">
    <property type="entry name" value="Peroxidase_pln"/>
</dbReference>
<keyword evidence="12 19" id="KW-0408">Iron</keyword>
<dbReference type="CDD" id="cd00693">
    <property type="entry name" value="secretory_peroxidase"/>
    <property type="match status" value="2"/>
</dbReference>
<evidence type="ECO:0000256" key="14">
    <source>
        <dbReference type="ARBA" id="ARBA00023180"/>
    </source>
</evidence>
<feature type="binding site" evidence="18">
    <location>
        <position position="166"/>
    </location>
    <ligand>
        <name>substrate</name>
    </ligand>
</feature>
<keyword evidence="5" id="KW-0964">Secreted</keyword>
<evidence type="ECO:0000313" key="24">
    <source>
        <dbReference type="EMBL" id="KAL0917399.1"/>
    </source>
</evidence>
<gene>
    <name evidence="24" type="ORF">M5K25_012457</name>
</gene>
<keyword evidence="10 19" id="KW-0106">Calcium</keyword>
<dbReference type="InterPro" id="IPR019794">
    <property type="entry name" value="Peroxidases_AS"/>
</dbReference>
<dbReference type="FunFam" id="1.10.520.10:FF:000001">
    <property type="entry name" value="Peroxidase"/>
    <property type="match status" value="1"/>
</dbReference>
<dbReference type="InterPro" id="IPR019793">
    <property type="entry name" value="Peroxidases_heam-ligand_BS"/>
</dbReference>